<dbReference type="AlphaFoldDB" id="A0A1W1D2Z6"/>
<sequence>MKYLFLIIFSTISLYSAQILNYNIYNRTDRVDMMITFDMPYDGKIIQSVQDSKIIIKLEDAEIESSKIKKLSSDLVTYLSITPMEHYTQIVAFVPHKVDFIASKTIDGYGLRLRFKQKSSPLTHKNPAEEKLNNLNKIEQNINSLPTKKESATLSTSYYIVVSILIVGIVILFVLKNKINSQTSKKNSWLSSNNTSAKKSVNDFSKNDISIRFQKDINPSNSIIMIDFAEQSYLIFMGTNNTILLDKFQDNKPTNKQDFESILQKKQAQIDEVLKVEHNEEEVLQSYKERAASILS</sequence>
<evidence type="ECO:0000313" key="2">
    <source>
        <dbReference type="EMBL" id="SFV75011.1"/>
    </source>
</evidence>
<reference evidence="2" key="1">
    <citation type="submission" date="2016-10" db="EMBL/GenBank/DDBJ databases">
        <authorList>
            <person name="de Groot N.N."/>
        </authorList>
    </citation>
    <scope>NUCLEOTIDE SEQUENCE</scope>
</reference>
<organism evidence="2">
    <name type="scientific">hydrothermal vent metagenome</name>
    <dbReference type="NCBI Taxonomy" id="652676"/>
    <lineage>
        <taxon>unclassified sequences</taxon>
        <taxon>metagenomes</taxon>
        <taxon>ecological metagenomes</taxon>
    </lineage>
</organism>
<feature type="transmembrane region" description="Helical" evidence="1">
    <location>
        <begin position="156"/>
        <end position="175"/>
    </location>
</feature>
<evidence type="ECO:0000256" key="1">
    <source>
        <dbReference type="SAM" id="Phobius"/>
    </source>
</evidence>
<name>A0A1W1D2Z6_9ZZZZ</name>
<keyword evidence="1" id="KW-1133">Transmembrane helix</keyword>
<accession>A0A1W1D2Z6</accession>
<proteinExistence type="predicted"/>
<protein>
    <submittedName>
        <fullName evidence="2">Uncharacterized protein</fullName>
    </submittedName>
</protein>
<keyword evidence="1" id="KW-0812">Transmembrane</keyword>
<dbReference type="EMBL" id="FPHP01000012">
    <property type="protein sequence ID" value="SFV75011.1"/>
    <property type="molecule type" value="Genomic_DNA"/>
</dbReference>
<gene>
    <name evidence="2" type="ORF">MNB_SM-3-908</name>
</gene>
<keyword evidence="1" id="KW-0472">Membrane</keyword>